<reference evidence="1" key="1">
    <citation type="journal article" date="2019" name="Environ. Microbiol.">
        <title>Fungal ecological strategies reflected in gene transcription - a case study of two litter decomposers.</title>
        <authorList>
            <person name="Barbi F."/>
            <person name="Kohler A."/>
            <person name="Barry K."/>
            <person name="Baskaran P."/>
            <person name="Daum C."/>
            <person name="Fauchery L."/>
            <person name="Ihrmark K."/>
            <person name="Kuo A."/>
            <person name="LaButti K."/>
            <person name="Lipzen A."/>
            <person name="Morin E."/>
            <person name="Grigoriev I.V."/>
            <person name="Henrissat B."/>
            <person name="Lindahl B."/>
            <person name="Martin F."/>
        </authorList>
    </citation>
    <scope>NUCLEOTIDE SEQUENCE</scope>
    <source>
        <strain evidence="1">JB14</strain>
    </source>
</reference>
<dbReference type="Proteomes" id="UP000799118">
    <property type="component" value="Unassembled WGS sequence"/>
</dbReference>
<feature type="non-terminal residue" evidence="1">
    <location>
        <position position="152"/>
    </location>
</feature>
<sequence>SLFIPLPSWRKAVAGSAFRNRTLPWDVSTCWNSTYDMLAAFIEMKEYVDIFLDSSSNGLTQYLLTDTEWKAVEDLSLKDATKFFSSNSPNISAVIPAMDQLDKNFAVGILDNHILSAPLQHAVSIGKWTINKYYELSDSSDIYQIYMGKSIV</sequence>
<dbReference type="AlphaFoldDB" id="A0A6A4HMV5"/>
<name>A0A6A4HMV5_9AGAR</name>
<dbReference type="OrthoDB" id="3252425at2759"/>
<evidence type="ECO:0000313" key="1">
    <source>
        <dbReference type="EMBL" id="KAE9398941.1"/>
    </source>
</evidence>
<protein>
    <submittedName>
        <fullName evidence="1">Uncharacterized protein</fullName>
    </submittedName>
</protein>
<dbReference type="EMBL" id="ML769475">
    <property type="protein sequence ID" value="KAE9398941.1"/>
    <property type="molecule type" value="Genomic_DNA"/>
</dbReference>
<gene>
    <name evidence="1" type="ORF">BT96DRAFT_780970</name>
</gene>
<organism evidence="1 2">
    <name type="scientific">Gymnopus androsaceus JB14</name>
    <dbReference type="NCBI Taxonomy" id="1447944"/>
    <lineage>
        <taxon>Eukaryota</taxon>
        <taxon>Fungi</taxon>
        <taxon>Dikarya</taxon>
        <taxon>Basidiomycota</taxon>
        <taxon>Agaricomycotina</taxon>
        <taxon>Agaricomycetes</taxon>
        <taxon>Agaricomycetidae</taxon>
        <taxon>Agaricales</taxon>
        <taxon>Marasmiineae</taxon>
        <taxon>Omphalotaceae</taxon>
        <taxon>Gymnopus</taxon>
    </lineage>
</organism>
<dbReference type="InterPro" id="IPR012337">
    <property type="entry name" value="RNaseH-like_sf"/>
</dbReference>
<proteinExistence type="predicted"/>
<accession>A0A6A4HMV5</accession>
<feature type="non-terminal residue" evidence="1">
    <location>
        <position position="1"/>
    </location>
</feature>
<dbReference type="SUPFAM" id="SSF53098">
    <property type="entry name" value="Ribonuclease H-like"/>
    <property type="match status" value="1"/>
</dbReference>
<evidence type="ECO:0000313" key="2">
    <source>
        <dbReference type="Proteomes" id="UP000799118"/>
    </source>
</evidence>
<keyword evidence="2" id="KW-1185">Reference proteome</keyword>